<protein>
    <submittedName>
        <fullName evidence="1">Uncharacterized protein</fullName>
    </submittedName>
</protein>
<organism evidence="1">
    <name type="scientific">Lepeophtheirus salmonis</name>
    <name type="common">Salmon louse</name>
    <name type="synonym">Caligus salmonis</name>
    <dbReference type="NCBI Taxonomy" id="72036"/>
    <lineage>
        <taxon>Eukaryota</taxon>
        <taxon>Metazoa</taxon>
        <taxon>Ecdysozoa</taxon>
        <taxon>Arthropoda</taxon>
        <taxon>Crustacea</taxon>
        <taxon>Multicrustacea</taxon>
        <taxon>Hexanauplia</taxon>
        <taxon>Copepoda</taxon>
        <taxon>Siphonostomatoida</taxon>
        <taxon>Caligidae</taxon>
        <taxon>Lepeophtheirus</taxon>
    </lineage>
</organism>
<sequence length="15" mass="1968">MRSFRTDYNIFFDKK</sequence>
<proteinExistence type="predicted"/>
<name>A0A0K2U9M3_LEPSM</name>
<reference evidence="1" key="1">
    <citation type="submission" date="2014-05" db="EMBL/GenBank/DDBJ databases">
        <authorList>
            <person name="Chronopoulou M."/>
        </authorList>
    </citation>
    <scope>NUCLEOTIDE SEQUENCE</scope>
    <source>
        <tissue evidence="1">Whole organism</tissue>
    </source>
</reference>
<dbReference type="EMBL" id="HACA01017030">
    <property type="protein sequence ID" value="CDW34391.1"/>
    <property type="molecule type" value="Transcribed_RNA"/>
</dbReference>
<accession>A0A0K2U9M3</accession>
<evidence type="ECO:0000313" key="1">
    <source>
        <dbReference type="EMBL" id="CDW34391.1"/>
    </source>
</evidence>